<dbReference type="AlphaFoldDB" id="A0A6C0AS49"/>
<accession>A0A6C0AS49</accession>
<feature type="compositionally biased region" description="Basic residues" evidence="1">
    <location>
        <begin position="127"/>
        <end position="152"/>
    </location>
</feature>
<name>A0A6C0AS49_9ZZZZ</name>
<organism evidence="2">
    <name type="scientific">viral metagenome</name>
    <dbReference type="NCBI Taxonomy" id="1070528"/>
    <lineage>
        <taxon>unclassified sequences</taxon>
        <taxon>metagenomes</taxon>
        <taxon>organismal metagenomes</taxon>
    </lineage>
</organism>
<reference evidence="2" key="1">
    <citation type="journal article" date="2020" name="Nature">
        <title>Giant virus diversity and host interactions through global metagenomics.</title>
        <authorList>
            <person name="Schulz F."/>
            <person name="Roux S."/>
            <person name="Paez-Espino D."/>
            <person name="Jungbluth S."/>
            <person name="Walsh D.A."/>
            <person name="Denef V.J."/>
            <person name="McMahon K.D."/>
            <person name="Konstantinidis K.T."/>
            <person name="Eloe-Fadrosh E.A."/>
            <person name="Kyrpides N.C."/>
            <person name="Woyke T."/>
        </authorList>
    </citation>
    <scope>NUCLEOTIDE SEQUENCE</scope>
    <source>
        <strain evidence="2">GVMAG-S-1101171-111</strain>
    </source>
</reference>
<sequence>MNNLNYFVGEGCEKAERKFTDSSARATKVVSDADIKNIISIENQDGFGSTFRNKTKGIGICIGEQGERKSYRGKWRKLTPEEEAYIKANYEDGGSDHWVKKQTSDNPSIPFPNSLSNYLTAPVGTGGRRRTRRHRRNKSRKSRKSCKRYAKK</sequence>
<feature type="compositionally biased region" description="Basic and acidic residues" evidence="1">
    <location>
        <begin position="94"/>
        <end position="103"/>
    </location>
</feature>
<proteinExistence type="predicted"/>
<feature type="region of interest" description="Disordered" evidence="1">
    <location>
        <begin position="93"/>
        <end position="152"/>
    </location>
</feature>
<evidence type="ECO:0000256" key="1">
    <source>
        <dbReference type="SAM" id="MobiDB-lite"/>
    </source>
</evidence>
<evidence type="ECO:0000313" key="2">
    <source>
        <dbReference type="EMBL" id="QHS82739.1"/>
    </source>
</evidence>
<protein>
    <submittedName>
        <fullName evidence="2">Uncharacterized protein</fullName>
    </submittedName>
</protein>
<feature type="compositionally biased region" description="Polar residues" evidence="1">
    <location>
        <begin position="104"/>
        <end position="119"/>
    </location>
</feature>
<dbReference type="EMBL" id="MN740804">
    <property type="protein sequence ID" value="QHS82739.1"/>
    <property type="molecule type" value="Genomic_DNA"/>
</dbReference>